<feature type="compositionally biased region" description="Polar residues" evidence="1">
    <location>
        <begin position="594"/>
        <end position="604"/>
    </location>
</feature>
<reference evidence="3 4" key="1">
    <citation type="submission" date="2014-03" db="EMBL/GenBank/DDBJ databases">
        <title>The Genome Sequence of Plasmodium fragile nilgiri.</title>
        <authorList>
            <consortium name="The Broad Institute Genomics Platform"/>
            <consortium name="The Broad Institute Genome Sequencing Center for Infectious Disease"/>
            <person name="Neafsey D."/>
            <person name="Duraisingh M."/>
            <person name="Young S.K."/>
            <person name="Zeng Q."/>
            <person name="Gargeya S."/>
            <person name="Abouelleil A."/>
            <person name="Alvarado L."/>
            <person name="Chapman S.B."/>
            <person name="Gainer-Dewar J."/>
            <person name="Goldberg J."/>
            <person name="Griggs A."/>
            <person name="Gujja S."/>
            <person name="Hansen M."/>
            <person name="Howarth C."/>
            <person name="Imamovic A."/>
            <person name="Larimer J."/>
            <person name="Pearson M."/>
            <person name="Poon T.W."/>
            <person name="Priest M."/>
            <person name="Roberts A."/>
            <person name="Saif S."/>
            <person name="Shea T."/>
            <person name="Sykes S."/>
            <person name="Wortman J."/>
            <person name="Nusbaum C."/>
            <person name="Birren B."/>
        </authorList>
    </citation>
    <scope>NUCLEOTIDE SEQUENCE [LARGE SCALE GENOMIC DNA]</scope>
    <source>
        <strain evidence="4">nilgiri</strain>
    </source>
</reference>
<organism evidence="3 4">
    <name type="scientific">Plasmodium fragile</name>
    <dbReference type="NCBI Taxonomy" id="5857"/>
    <lineage>
        <taxon>Eukaryota</taxon>
        <taxon>Sar</taxon>
        <taxon>Alveolata</taxon>
        <taxon>Apicomplexa</taxon>
        <taxon>Aconoidasida</taxon>
        <taxon>Haemosporida</taxon>
        <taxon>Plasmodiidae</taxon>
        <taxon>Plasmodium</taxon>
        <taxon>Plasmodium (Plasmodium)</taxon>
    </lineage>
</organism>
<dbReference type="InterPro" id="IPR024290">
    <property type="entry name" value="SICA_extracell_a"/>
</dbReference>
<feature type="compositionally biased region" description="Polar residues" evidence="1">
    <location>
        <begin position="518"/>
        <end position="544"/>
    </location>
</feature>
<dbReference type="Pfam" id="PF12887">
    <property type="entry name" value="SICA_alpha"/>
    <property type="match status" value="1"/>
</dbReference>
<feature type="compositionally biased region" description="Polar residues" evidence="1">
    <location>
        <begin position="353"/>
        <end position="366"/>
    </location>
</feature>
<protein>
    <recommendedName>
        <fullName evidence="2">Schizont-infected cell agglutination extracellular alpha domain-containing protein</fullName>
    </recommendedName>
</protein>
<feature type="compositionally biased region" description="Basic and acidic residues" evidence="1">
    <location>
        <begin position="465"/>
        <end position="474"/>
    </location>
</feature>
<dbReference type="Proteomes" id="UP000054561">
    <property type="component" value="Unassembled WGS sequence"/>
</dbReference>
<dbReference type="VEuPathDB" id="PlasmoDB:AK88_00825"/>
<dbReference type="RefSeq" id="XP_012333892.1">
    <property type="nucleotide sequence ID" value="XM_012478469.1"/>
</dbReference>
<dbReference type="GeneID" id="24266139"/>
<evidence type="ECO:0000313" key="3">
    <source>
        <dbReference type="EMBL" id="KJP89614.1"/>
    </source>
</evidence>
<feature type="domain" description="Schizont-infected cell agglutination extracellular alpha" evidence="2">
    <location>
        <begin position="77"/>
        <end position="186"/>
    </location>
</feature>
<feature type="compositionally biased region" description="Polar residues" evidence="1">
    <location>
        <begin position="479"/>
        <end position="489"/>
    </location>
</feature>
<keyword evidence="4" id="KW-1185">Reference proteome</keyword>
<name>A0A0D9QRD9_PLAFR</name>
<feature type="compositionally biased region" description="Basic and acidic residues" evidence="1">
    <location>
        <begin position="367"/>
        <end position="383"/>
    </location>
</feature>
<dbReference type="EMBL" id="KQ001650">
    <property type="protein sequence ID" value="KJP89614.1"/>
    <property type="molecule type" value="Genomic_DNA"/>
</dbReference>
<evidence type="ECO:0000313" key="4">
    <source>
        <dbReference type="Proteomes" id="UP000054561"/>
    </source>
</evidence>
<evidence type="ECO:0000256" key="1">
    <source>
        <dbReference type="SAM" id="MobiDB-lite"/>
    </source>
</evidence>
<feature type="compositionally biased region" description="Basic and acidic residues" evidence="1">
    <location>
        <begin position="496"/>
        <end position="515"/>
    </location>
</feature>
<accession>A0A0D9QRD9</accession>
<evidence type="ECO:0000259" key="2">
    <source>
        <dbReference type="Pfam" id="PF12887"/>
    </source>
</evidence>
<proteinExistence type="predicted"/>
<feature type="region of interest" description="Disordered" evidence="1">
    <location>
        <begin position="327"/>
        <end position="604"/>
    </location>
</feature>
<sequence length="694" mass="75105">MFPKAPYTGRHVPFRKNLSNTQENIVPILYSSRYLRDNFVILCTLLIHDNDNMQHERLGDLLAEYVIRRGLGGLQAEYKQFLWTDIKAELEQFVEYMERDHLDSYAVNCLHVGYTRPGHGDIAFEANVGDRIMCTLMTRALFFMNGWPTQFASTENKDSNSAELKEHIRCAVANIFMHILLASPCKGTMGTYYAWDIVHELETVWPGLLTKGKCQRGVFTQIKIQEVDMQTQITTWLENNNRLTDKIRGHAIQSTCRQRLVHFDGATQGTYPMHGDSELQPQEKTLIQTLSQDLKLIVADVKTEVMQKARENGESTDPIEDAGSRVIAEDESETMVPNPGTSGKPATPRGSGPQPSTPDTTKQAHSTPEKPHKGPVAEKDKGKGSTTSQSGEGVGRTAPPKKPEPPPSEPSSEGKSGVSQGPGQGPGPGQQPPPPPERARPATPGVGGAGVAAGGPTQPQQDTDTGEKKNKDAGEANACTRSETISITRGPSRGQYADHIDDPREGNGPLEEIKRNGSKGTTSAQGPEPVTTQLTHSETVTPATGTEPGKGNGKSSHWDLSKVPHTTHLWGIGTGSPDLVTTGKVPSGGKQAEGTDSTTAQGSSTVSPHYFAHCNGGSCDFQFTPENSLNIKDAPGGFVAPTFAAHTSLSSTNNHGPGKVTPHVPDLTAVIEQCHNESQLQHQEHYLDNLLDHM</sequence>
<dbReference type="AlphaFoldDB" id="A0A0D9QRD9"/>
<gene>
    <name evidence="3" type="ORF">AK88_00825</name>
</gene>